<comment type="similarity">
    <text evidence="2">Belongs to the EAF6 family.</text>
</comment>
<evidence type="ECO:0000256" key="18">
    <source>
        <dbReference type="SAM" id="SignalP"/>
    </source>
</evidence>
<keyword evidence="11" id="KW-0539">Nucleus</keyword>
<dbReference type="Gene3D" id="2.80.10.50">
    <property type="match status" value="2"/>
</dbReference>
<feature type="domain" description="Ricin B lectin" evidence="19">
    <location>
        <begin position="525"/>
        <end position="702"/>
    </location>
</feature>
<dbReference type="Pfam" id="PF00652">
    <property type="entry name" value="Ricin_B_lectin"/>
    <property type="match status" value="2"/>
</dbReference>
<evidence type="ECO:0000256" key="3">
    <source>
        <dbReference type="ARBA" id="ARBA00011073"/>
    </source>
</evidence>
<dbReference type="SUPFAM" id="SSF50370">
    <property type="entry name" value="Ricin B-like lectins"/>
    <property type="match status" value="2"/>
</dbReference>
<dbReference type="SMART" id="SM00458">
    <property type="entry name" value="RICIN"/>
    <property type="match status" value="1"/>
</dbReference>
<dbReference type="InterPro" id="IPR035992">
    <property type="entry name" value="Ricin_B-like_lectins"/>
</dbReference>
<keyword evidence="21" id="KW-1185">Reference proteome</keyword>
<dbReference type="InterPro" id="IPR015500">
    <property type="entry name" value="Peptidase_S8_subtilisin-rel"/>
</dbReference>
<organism evidence="20 21">
    <name type="scientific">Thraustotheca clavata</name>
    <dbReference type="NCBI Taxonomy" id="74557"/>
    <lineage>
        <taxon>Eukaryota</taxon>
        <taxon>Sar</taxon>
        <taxon>Stramenopiles</taxon>
        <taxon>Oomycota</taxon>
        <taxon>Saprolegniomycetes</taxon>
        <taxon>Saprolegniales</taxon>
        <taxon>Achlyaceae</taxon>
        <taxon>Thraustotheca</taxon>
    </lineage>
</organism>
<dbReference type="GO" id="GO:0006508">
    <property type="term" value="P:proteolysis"/>
    <property type="evidence" value="ECO:0007669"/>
    <property type="project" value="UniProtKB-KW"/>
</dbReference>
<evidence type="ECO:0000256" key="4">
    <source>
        <dbReference type="ARBA" id="ARBA00022670"/>
    </source>
</evidence>
<evidence type="ECO:0000256" key="14">
    <source>
        <dbReference type="PIRSR" id="PIRSR615500-1"/>
    </source>
</evidence>
<sequence>MKLFAILAAAAAIAHAKVASSVMRALEVDGRADVFVSFKGSEDILESATVGGRQEVFEILTEHTEKSQKSIEELTKGFETTPLWIVKGTFIKGADQSLVDKLSKNQNIKKIDQLPDIELEPVLHQDANIAAGNSTNQWGIDTIGASNVWKYFKGEGVVIGSVDTGARHTHYLIKDSWRSDRGWYDPYNHTATPEDRNGHGTHTIGTMAGKDGYGVAPGAKWISCRGLYEGSGSSQALLECLQFMICPTRTDGTHPDCSMGAHVINNSWGSKLYNPVYEEAVATIRKAGIIPVFSNGNNGPACATTGNPGIYPNVISVGAIGSYDNEPNKLAYFSSKGPATYVDAHNVKQTITKPTISAPGFYTYSAYNTSDTAVAGLAGTSMAAPHVAGVVALLKSAKIDLTYDEIYAYLTKTADQTMLEGEPDKWYKKDKTVLDGAPNCGGVSDKTFPNNRYGYGRVNVGTILKDGKFADVATPGPKTRTPAPEPVNAKFCTFKKTILSEWNNQLFVDTIKNNDNEGFVIDRVNNIIYSVSAQNADPEHQAGCLSLVKDTSNTNSVVLNKCTGDATQIWKFDPVAKRIIHPATNFCLTSNAAKNGAGPSVAPCSASALSQFFDSCDSVPAPRKYVKLVTKTNKVLSEFYSGIYADWSADNVNEIFAYDDSSKTFQALSNGQCLDAFVNGNSYGLHTYTCDANNGNQKWNIENNKVKHATYNNLCLDVDPTNPVHAAQSAKPPSDGLRILEEAQRKLEDVLSKIEVQIKEAEASYLEDTAHGNIIRGWDGYADLKSKKDILLKKVKPYTDNEKLFSNSSVPPMPKSSVQSTGEAIYVEEKRKHDSKAAVKPTAVSSKHLKLKVKKRKHKDTIGSEEDDITA</sequence>
<keyword evidence="7" id="KW-0156">Chromatin regulator</keyword>
<evidence type="ECO:0000313" key="21">
    <source>
        <dbReference type="Proteomes" id="UP000243217"/>
    </source>
</evidence>
<keyword evidence="6 15" id="KW-0720">Serine protease</keyword>
<feature type="active site" description="Charge relay system" evidence="14 15">
    <location>
        <position position="381"/>
    </location>
</feature>
<evidence type="ECO:0000256" key="16">
    <source>
        <dbReference type="SAM" id="Coils"/>
    </source>
</evidence>
<comment type="subcellular location">
    <subcellularLocation>
        <location evidence="1">Nucleus</location>
    </subcellularLocation>
</comment>
<feature type="coiled-coil region" evidence="16">
    <location>
        <begin position="737"/>
        <end position="764"/>
    </location>
</feature>
<comment type="caution">
    <text evidence="20">The sequence shown here is derived from an EMBL/GenBank/DDBJ whole genome shotgun (WGS) entry which is preliminary data.</text>
</comment>
<keyword evidence="5 15" id="KW-0378">Hydrolase</keyword>
<evidence type="ECO:0000256" key="5">
    <source>
        <dbReference type="ARBA" id="ARBA00022801"/>
    </source>
</evidence>
<dbReference type="Gene3D" id="3.40.50.200">
    <property type="entry name" value="Peptidase S8/S53 domain"/>
    <property type="match status" value="1"/>
</dbReference>
<reference evidence="20 21" key="1">
    <citation type="journal article" date="2014" name="Genome Biol. Evol.">
        <title>The secreted proteins of Achlya hypogyna and Thraustotheca clavata identify the ancestral oomycete secretome and reveal gene acquisitions by horizontal gene transfer.</title>
        <authorList>
            <person name="Misner I."/>
            <person name="Blouin N."/>
            <person name="Leonard G."/>
            <person name="Richards T.A."/>
            <person name="Lane C.E."/>
        </authorList>
    </citation>
    <scope>NUCLEOTIDE SEQUENCE [LARGE SCALE GENOMIC DNA]</scope>
    <source>
        <strain evidence="20 21">ATCC 34112</strain>
    </source>
</reference>
<evidence type="ECO:0000256" key="17">
    <source>
        <dbReference type="SAM" id="MobiDB-lite"/>
    </source>
</evidence>
<evidence type="ECO:0000256" key="6">
    <source>
        <dbReference type="ARBA" id="ARBA00022825"/>
    </source>
</evidence>
<dbReference type="InterPro" id="IPR036852">
    <property type="entry name" value="Peptidase_S8/S53_dom_sf"/>
</dbReference>
<feature type="region of interest" description="Disordered" evidence="17">
    <location>
        <begin position="830"/>
        <end position="871"/>
    </location>
</feature>
<dbReference type="InterPro" id="IPR023828">
    <property type="entry name" value="Peptidase_S8_Ser-AS"/>
</dbReference>
<comment type="catalytic activity">
    <reaction evidence="12">
        <text>Hydrolysis of proteins with broad specificity for peptide bonds, and a preference for a large uncharged residue in P1. Hydrolyzes peptide amides.</text>
        <dbReference type="EC" id="3.4.21.62"/>
    </reaction>
</comment>
<keyword evidence="18" id="KW-0732">Signal</keyword>
<feature type="signal peptide" evidence="18">
    <location>
        <begin position="1"/>
        <end position="16"/>
    </location>
</feature>
<dbReference type="Pfam" id="PF00082">
    <property type="entry name" value="Peptidase_S8"/>
    <property type="match status" value="1"/>
</dbReference>
<evidence type="ECO:0000256" key="13">
    <source>
        <dbReference type="ARBA" id="ARBA00023619"/>
    </source>
</evidence>
<keyword evidence="4 15" id="KW-0645">Protease</keyword>
<evidence type="ECO:0000256" key="10">
    <source>
        <dbReference type="ARBA" id="ARBA00023163"/>
    </source>
</evidence>
<dbReference type="EMBL" id="JNBS01001796">
    <property type="protein sequence ID" value="OQR99577.1"/>
    <property type="molecule type" value="Genomic_DNA"/>
</dbReference>
<dbReference type="PROSITE" id="PS51892">
    <property type="entry name" value="SUBTILASE"/>
    <property type="match status" value="1"/>
</dbReference>
<dbReference type="GO" id="GO:0004252">
    <property type="term" value="F:serine-type endopeptidase activity"/>
    <property type="evidence" value="ECO:0007669"/>
    <property type="project" value="UniProtKB-UniRule"/>
</dbReference>
<evidence type="ECO:0000256" key="11">
    <source>
        <dbReference type="ARBA" id="ARBA00023242"/>
    </source>
</evidence>
<evidence type="ECO:0000313" key="20">
    <source>
        <dbReference type="EMBL" id="OQR99577.1"/>
    </source>
</evidence>
<name>A0A1V9ZNL2_9STRA</name>
<evidence type="ECO:0000259" key="19">
    <source>
        <dbReference type="SMART" id="SM00458"/>
    </source>
</evidence>
<feature type="compositionally biased region" description="Basic residues" evidence="17">
    <location>
        <begin position="847"/>
        <end position="859"/>
    </location>
</feature>
<dbReference type="PROSITE" id="PS00138">
    <property type="entry name" value="SUBTILASE_SER"/>
    <property type="match status" value="1"/>
</dbReference>
<dbReference type="GO" id="GO:0000123">
    <property type="term" value="C:histone acetyltransferase complex"/>
    <property type="evidence" value="ECO:0007669"/>
    <property type="project" value="InterPro"/>
</dbReference>
<dbReference type="Pfam" id="PF09340">
    <property type="entry name" value="NuA4"/>
    <property type="match status" value="1"/>
</dbReference>
<dbReference type="GO" id="GO:0006325">
    <property type="term" value="P:chromatin organization"/>
    <property type="evidence" value="ECO:0007669"/>
    <property type="project" value="UniProtKB-KW"/>
</dbReference>
<dbReference type="Proteomes" id="UP000243217">
    <property type="component" value="Unassembled WGS sequence"/>
</dbReference>
<proteinExistence type="inferred from homology"/>
<dbReference type="STRING" id="74557.A0A1V9ZNL2"/>
<evidence type="ECO:0000256" key="7">
    <source>
        <dbReference type="ARBA" id="ARBA00022853"/>
    </source>
</evidence>
<evidence type="ECO:0000256" key="1">
    <source>
        <dbReference type="ARBA" id="ARBA00004123"/>
    </source>
</evidence>
<comment type="similarity">
    <text evidence="3 15">Belongs to the peptidase S8 family.</text>
</comment>
<dbReference type="EC" id="3.4.21.62" evidence="13"/>
<keyword evidence="10" id="KW-0804">Transcription</keyword>
<accession>A0A1V9ZNL2</accession>
<dbReference type="InterPro" id="IPR000772">
    <property type="entry name" value="Ricin_B_lectin"/>
</dbReference>
<dbReference type="PANTHER" id="PTHR43806">
    <property type="entry name" value="PEPTIDASE S8"/>
    <property type="match status" value="1"/>
</dbReference>
<evidence type="ECO:0000256" key="15">
    <source>
        <dbReference type="PROSITE-ProRule" id="PRU01240"/>
    </source>
</evidence>
<keyword evidence="8" id="KW-0805">Transcription regulation</keyword>
<feature type="active site" description="Charge relay system" evidence="14 15">
    <location>
        <position position="199"/>
    </location>
</feature>
<dbReference type="GO" id="GO:0005634">
    <property type="term" value="C:nucleus"/>
    <property type="evidence" value="ECO:0007669"/>
    <property type="project" value="UniProtKB-SubCell"/>
</dbReference>
<dbReference type="AlphaFoldDB" id="A0A1V9ZNL2"/>
<dbReference type="InterPro" id="IPR000209">
    <property type="entry name" value="Peptidase_S8/S53_dom"/>
</dbReference>
<dbReference type="SUPFAM" id="SSF52743">
    <property type="entry name" value="Subtilisin-like"/>
    <property type="match status" value="1"/>
</dbReference>
<dbReference type="PANTHER" id="PTHR43806:SF67">
    <property type="entry name" value="EGF-LIKE DOMAIN-CONTAINING PROTEIN"/>
    <property type="match status" value="1"/>
</dbReference>
<dbReference type="InterPro" id="IPR015418">
    <property type="entry name" value="Eaf6"/>
</dbReference>
<dbReference type="OrthoDB" id="206201at2759"/>
<evidence type="ECO:0000256" key="2">
    <source>
        <dbReference type="ARBA" id="ARBA00010916"/>
    </source>
</evidence>
<evidence type="ECO:0000256" key="9">
    <source>
        <dbReference type="ARBA" id="ARBA00023054"/>
    </source>
</evidence>
<dbReference type="PROSITE" id="PS50231">
    <property type="entry name" value="RICIN_B_LECTIN"/>
    <property type="match status" value="2"/>
</dbReference>
<dbReference type="InterPro" id="IPR050131">
    <property type="entry name" value="Peptidase_S8_subtilisin-like"/>
</dbReference>
<feature type="active site" description="Charge relay system" evidence="14 15">
    <location>
        <position position="163"/>
    </location>
</feature>
<feature type="chain" id="PRO_5010710584" description="subtilisin" evidence="18">
    <location>
        <begin position="17"/>
        <end position="871"/>
    </location>
</feature>
<evidence type="ECO:0000256" key="12">
    <source>
        <dbReference type="ARBA" id="ARBA00023529"/>
    </source>
</evidence>
<keyword evidence="9 16" id="KW-0175">Coiled coil</keyword>
<evidence type="ECO:0000256" key="8">
    <source>
        <dbReference type="ARBA" id="ARBA00023015"/>
    </source>
</evidence>
<dbReference type="PRINTS" id="PR00723">
    <property type="entry name" value="SUBTILISIN"/>
</dbReference>
<protein>
    <recommendedName>
        <fullName evidence="13">subtilisin</fullName>
        <ecNumber evidence="13">3.4.21.62</ecNumber>
    </recommendedName>
</protein>
<gene>
    <name evidence="20" type="ORF">THRCLA_21816</name>
</gene>